<dbReference type="Proteomes" id="UP000231466">
    <property type="component" value="Unassembled WGS sequence"/>
</dbReference>
<dbReference type="Pfam" id="PF18899">
    <property type="entry name" value="DUF5655"/>
    <property type="match status" value="1"/>
</dbReference>
<reference evidence="4" key="1">
    <citation type="submission" date="2017-09" db="EMBL/GenBank/DDBJ databases">
        <title>Depth-based differentiation of microbial function through sediment-hosted aquifers and enrichment of novel symbionts in the deep terrestrial subsurface.</title>
        <authorList>
            <person name="Probst A.J."/>
            <person name="Ladd B."/>
            <person name="Jarett J.K."/>
            <person name="Geller-Mcgrath D.E."/>
            <person name="Sieber C.M.K."/>
            <person name="Emerson J.B."/>
            <person name="Anantharaman K."/>
            <person name="Thomas B.C."/>
            <person name="Malmstrom R."/>
            <person name="Stieglmeier M."/>
            <person name="Klingl A."/>
            <person name="Woyke T."/>
            <person name="Ryan C.M."/>
            <person name="Banfield J.F."/>
        </authorList>
    </citation>
    <scope>NUCLEOTIDE SEQUENCE [LARGE SCALE GENOMIC DNA]</scope>
</reference>
<gene>
    <name evidence="3" type="ORF">COT89_02515</name>
</gene>
<dbReference type="InterPro" id="IPR043714">
    <property type="entry name" value="DUF5655"/>
</dbReference>
<dbReference type="Gene3D" id="3.40.1350.10">
    <property type="match status" value="1"/>
</dbReference>
<accession>A0A2H0VHT7</accession>
<dbReference type="Pfam" id="PF01939">
    <property type="entry name" value="NucS_C"/>
    <property type="match status" value="1"/>
</dbReference>
<evidence type="ECO:0000313" key="4">
    <source>
        <dbReference type="Proteomes" id="UP000231466"/>
    </source>
</evidence>
<feature type="domain" description="DUF5655" evidence="2">
    <location>
        <begin position="193"/>
        <end position="305"/>
    </location>
</feature>
<dbReference type="GO" id="GO:0004519">
    <property type="term" value="F:endonuclease activity"/>
    <property type="evidence" value="ECO:0007669"/>
    <property type="project" value="InterPro"/>
</dbReference>
<comment type="caution">
    <text evidence="3">The sequence shown here is derived from an EMBL/GenBank/DDBJ whole genome shotgun (WGS) entry which is preliminary data.</text>
</comment>
<organism evidence="3 4">
    <name type="scientific">Candidatus Colwellbacteria bacterium CG10_big_fil_rev_8_21_14_0_10_42_22</name>
    <dbReference type="NCBI Taxonomy" id="1974540"/>
    <lineage>
        <taxon>Bacteria</taxon>
        <taxon>Candidatus Colwelliibacteriota</taxon>
    </lineage>
</organism>
<protein>
    <submittedName>
        <fullName evidence="3">Uncharacterized protein</fullName>
    </submittedName>
</protein>
<name>A0A2H0VHT7_9BACT</name>
<evidence type="ECO:0000259" key="1">
    <source>
        <dbReference type="Pfam" id="PF01939"/>
    </source>
</evidence>
<feature type="domain" description="Endonuclease NucS C-terminal" evidence="1">
    <location>
        <begin position="22"/>
        <end position="93"/>
    </location>
</feature>
<dbReference type="InterPro" id="IPR048301">
    <property type="entry name" value="NucS_C"/>
</dbReference>
<dbReference type="EMBL" id="PFAH01000008">
    <property type="protein sequence ID" value="PIR97919.1"/>
    <property type="molecule type" value="Genomic_DNA"/>
</dbReference>
<sequence length="313" mass="37039">MPTFKKQNGKLLQVKENAFKKEKDLQELTEKNLETIFGLQFVATEYQVQNLFIDTLGYDLENKAFVIIEYKRDRSFSIVDQGFSYLSLMLNNKAEFVLEFNKQKKASLNKDDIDWTQSRVIFIARSFTTHQQNAVNFKNMPFELWEAVQFESDLIQYRRIETTQSVESLTQIKNITSETQKAAKEVKKYTEEDLLGKDGESHDLHILLKEQILQIHPDLVVNPKKVYIGYQIPNNWRNIFNVLKIRDGLRIDFTRSKVKDFDDPQKRLKPVKRSRDYFGQDMTMLEVKNEKDVRYAMLIIQQAYDRFIKEFGS</sequence>
<dbReference type="GO" id="GO:0003676">
    <property type="term" value="F:nucleic acid binding"/>
    <property type="evidence" value="ECO:0007669"/>
    <property type="project" value="InterPro"/>
</dbReference>
<evidence type="ECO:0000313" key="3">
    <source>
        <dbReference type="EMBL" id="PIR97919.1"/>
    </source>
</evidence>
<proteinExistence type="predicted"/>
<evidence type="ECO:0000259" key="2">
    <source>
        <dbReference type="Pfam" id="PF18899"/>
    </source>
</evidence>
<dbReference type="InterPro" id="IPR011856">
    <property type="entry name" value="tRNA_endonuc-like_dom_sf"/>
</dbReference>
<dbReference type="AlphaFoldDB" id="A0A2H0VHT7"/>